<feature type="domain" description="HTH merR-type" evidence="5">
    <location>
        <begin position="1"/>
        <end position="71"/>
    </location>
</feature>
<dbReference type="PANTHER" id="PTHR30204:SF69">
    <property type="entry name" value="MERR-FAMILY TRANSCRIPTIONAL REGULATOR"/>
    <property type="match status" value="1"/>
</dbReference>
<dbReference type="RefSeq" id="WP_079422911.1">
    <property type="nucleotide sequence ID" value="NZ_MZGV01000012.1"/>
</dbReference>
<dbReference type="PROSITE" id="PS00552">
    <property type="entry name" value="HTH_MERR_1"/>
    <property type="match status" value="1"/>
</dbReference>
<comment type="caution">
    <text evidence="6">The sequence shown here is derived from an EMBL/GenBank/DDBJ whole genome shotgun (WGS) entry which is preliminary data.</text>
</comment>
<dbReference type="Pfam" id="PF13411">
    <property type="entry name" value="MerR_1"/>
    <property type="match status" value="1"/>
</dbReference>
<evidence type="ECO:0000256" key="2">
    <source>
        <dbReference type="ARBA" id="ARBA00023015"/>
    </source>
</evidence>
<dbReference type="EMBL" id="MZGV01000012">
    <property type="protein sequence ID" value="OPJ62877.1"/>
    <property type="molecule type" value="Genomic_DNA"/>
</dbReference>
<dbReference type="InterPro" id="IPR047057">
    <property type="entry name" value="MerR_fam"/>
</dbReference>
<dbReference type="PANTHER" id="PTHR30204">
    <property type="entry name" value="REDOX-CYCLING DRUG-SENSING TRANSCRIPTIONAL ACTIVATOR SOXR"/>
    <property type="match status" value="1"/>
</dbReference>
<proteinExistence type="predicted"/>
<dbReference type="AlphaFoldDB" id="A0A1V4ITT8"/>
<evidence type="ECO:0000256" key="1">
    <source>
        <dbReference type="ARBA" id="ARBA00022491"/>
    </source>
</evidence>
<keyword evidence="1" id="KW-0678">Repressor</keyword>
<keyword evidence="3" id="KW-0238">DNA-binding</keyword>
<sequence>MLRIGQISNFSNISIKTLRYYDRIGLFKPMYIDPSTNYRYYDETQINKLNMIIDLKMIGLSLHDIVRVMKNSFDKLLLLDLLSKRRKQCEDNIKFEELKIENINTITEKIQQHDKLNNYLVAEKEIYDEKLERLISLDSADSAERHAIEEAIWL</sequence>
<dbReference type="GO" id="GO:0003677">
    <property type="term" value="F:DNA binding"/>
    <property type="evidence" value="ECO:0007669"/>
    <property type="project" value="UniProtKB-KW"/>
</dbReference>
<accession>A0A1V4ITT8</accession>
<dbReference type="PROSITE" id="PS50937">
    <property type="entry name" value="HTH_MERR_2"/>
    <property type="match status" value="1"/>
</dbReference>
<gene>
    <name evidence="6" type="primary">bmrR_4</name>
    <name evidence="6" type="ORF">CLORY_15010</name>
</gene>
<evidence type="ECO:0000256" key="4">
    <source>
        <dbReference type="ARBA" id="ARBA00023163"/>
    </source>
</evidence>
<dbReference type="GO" id="GO:0003700">
    <property type="term" value="F:DNA-binding transcription factor activity"/>
    <property type="evidence" value="ECO:0007669"/>
    <property type="project" value="InterPro"/>
</dbReference>
<evidence type="ECO:0000259" key="5">
    <source>
        <dbReference type="PROSITE" id="PS50937"/>
    </source>
</evidence>
<dbReference type="STRING" id="1450648.CLORY_15010"/>
<keyword evidence="4" id="KW-0804">Transcription</keyword>
<dbReference type="OrthoDB" id="9811174at2"/>
<dbReference type="SUPFAM" id="SSF46955">
    <property type="entry name" value="Putative DNA-binding domain"/>
    <property type="match status" value="1"/>
</dbReference>
<dbReference type="InterPro" id="IPR000551">
    <property type="entry name" value="MerR-type_HTH_dom"/>
</dbReference>
<evidence type="ECO:0000313" key="6">
    <source>
        <dbReference type="EMBL" id="OPJ62877.1"/>
    </source>
</evidence>
<dbReference type="Proteomes" id="UP000190080">
    <property type="component" value="Unassembled WGS sequence"/>
</dbReference>
<evidence type="ECO:0000256" key="3">
    <source>
        <dbReference type="ARBA" id="ARBA00023125"/>
    </source>
</evidence>
<keyword evidence="2" id="KW-0805">Transcription regulation</keyword>
<dbReference type="SMART" id="SM00422">
    <property type="entry name" value="HTH_MERR"/>
    <property type="match status" value="1"/>
</dbReference>
<protein>
    <submittedName>
        <fullName evidence="6">Multidrug-efflux transporter 1 regulator</fullName>
    </submittedName>
</protein>
<organism evidence="6 7">
    <name type="scientific">Clostridium oryzae</name>
    <dbReference type="NCBI Taxonomy" id="1450648"/>
    <lineage>
        <taxon>Bacteria</taxon>
        <taxon>Bacillati</taxon>
        <taxon>Bacillota</taxon>
        <taxon>Clostridia</taxon>
        <taxon>Eubacteriales</taxon>
        <taxon>Clostridiaceae</taxon>
        <taxon>Clostridium</taxon>
    </lineage>
</organism>
<reference evidence="6 7" key="1">
    <citation type="submission" date="2017-03" db="EMBL/GenBank/DDBJ databases">
        <title>Genome sequence of Clostridium oryzae DSM 28571.</title>
        <authorList>
            <person name="Poehlein A."/>
            <person name="Daniel R."/>
        </authorList>
    </citation>
    <scope>NUCLEOTIDE SEQUENCE [LARGE SCALE GENOMIC DNA]</scope>
    <source>
        <strain evidence="6 7">DSM 28571</strain>
    </source>
</reference>
<evidence type="ECO:0000313" key="7">
    <source>
        <dbReference type="Proteomes" id="UP000190080"/>
    </source>
</evidence>
<dbReference type="InterPro" id="IPR009061">
    <property type="entry name" value="DNA-bd_dom_put_sf"/>
</dbReference>
<dbReference type="Gene3D" id="1.10.1660.10">
    <property type="match status" value="1"/>
</dbReference>
<keyword evidence="7" id="KW-1185">Reference proteome</keyword>
<name>A0A1V4ITT8_9CLOT</name>